<dbReference type="STRING" id="1173061.A0A0J9XF18"/>
<keyword evidence="2" id="KW-0560">Oxidoreductase</keyword>
<accession>A0A0J9XF18</accession>
<protein>
    <submittedName>
        <fullName evidence="5">Similar to Saccharomyces cerevisiae YNL181W Putative oxidoreductase</fullName>
    </submittedName>
</protein>
<keyword evidence="7" id="KW-1185">Reference proteome</keyword>
<dbReference type="GO" id="GO:0016491">
    <property type="term" value="F:oxidoreductase activity"/>
    <property type="evidence" value="ECO:0007669"/>
    <property type="project" value="UniProtKB-KW"/>
</dbReference>
<evidence type="ECO:0000313" key="5">
    <source>
        <dbReference type="EMBL" id="CDO55498.1"/>
    </source>
</evidence>
<feature type="compositionally biased region" description="Polar residues" evidence="3">
    <location>
        <begin position="390"/>
        <end position="403"/>
    </location>
</feature>
<dbReference type="SUPFAM" id="SSF51735">
    <property type="entry name" value="NAD(P)-binding Rossmann-fold domains"/>
    <property type="match status" value="1"/>
</dbReference>
<feature type="region of interest" description="Disordered" evidence="3">
    <location>
        <begin position="366"/>
        <end position="434"/>
    </location>
</feature>
<evidence type="ECO:0000313" key="7">
    <source>
        <dbReference type="Proteomes" id="UP000242525"/>
    </source>
</evidence>
<comment type="caution">
    <text evidence="5">The sequence shown here is derived from an EMBL/GenBank/DDBJ whole genome shotgun (WGS) entry which is preliminary data.</text>
</comment>
<sequence length="434" mass="48245">MPLNIIGSVLMNGTQGIPYVDTIKKVLPVVGGIGAVKWFFTGTVNTWERNLHGKVIIMTGGTSGIGAQVADELARKGAQLILLVRPSSWSWAVEFVEDMRDRTGNMLIHVEPMDLGSLHSVRQFATKWLDNKPPRRLDMIICCAGEALPPGAARSATAVDGVESQLQINYLAHYHLLTLLSPALRVQPPDRDVRVVLTTCVASVMGDMNLNDLEFKTRGYPARRPWLVFGASKLLLSMFAYEFQRRLNEYKRPDNAQNNVRVIIVDPGLTRTASFRRFASFGTIIGLLLYLVMWPIWWLVLKSPFNGAQTHLFAAMGPDFEETLEVQYTSQCKIRSPPPRSELHDEALQKEAFDLTEKMIKAVETRSAVARKREEMTAKATKAKKGSDEAGSSDSGNMGTKLSATRIEEIVPEGKVTGSETKTSSKNRKKKNKK</sequence>
<reference evidence="6" key="2">
    <citation type="journal article" date="2020" name="Front. Microbiol.">
        <title>Phenotypic and Genetic Characterization of the Cheese Ripening Yeast Geotrichum candidum.</title>
        <authorList>
            <person name="Perkins V."/>
            <person name="Vignola S."/>
            <person name="Lessard M.H."/>
            <person name="Plante P.L."/>
            <person name="Corbeil J."/>
            <person name="Dugat-Bony E."/>
            <person name="Frenette M."/>
            <person name="Labrie S."/>
        </authorList>
    </citation>
    <scope>NUCLEOTIDE SEQUENCE</scope>
    <source>
        <strain evidence="6">LMA-70</strain>
    </source>
</reference>
<dbReference type="InterPro" id="IPR002347">
    <property type="entry name" value="SDR_fam"/>
</dbReference>
<evidence type="ECO:0000313" key="6">
    <source>
        <dbReference type="EMBL" id="KAF5104974.1"/>
    </source>
</evidence>
<dbReference type="PANTHER" id="PTHR24320:SF285">
    <property type="entry name" value="RETINOL DEHYDROGENASE 14"/>
    <property type="match status" value="1"/>
</dbReference>
<dbReference type="Gene3D" id="3.40.50.720">
    <property type="entry name" value="NAD(P)-binding Rossmann-like Domain"/>
    <property type="match status" value="1"/>
</dbReference>
<organism evidence="5 7">
    <name type="scientific">Geotrichum candidum</name>
    <name type="common">Oospora lactis</name>
    <name type="synonym">Dipodascus geotrichum</name>
    <dbReference type="NCBI Taxonomy" id="1173061"/>
    <lineage>
        <taxon>Eukaryota</taxon>
        <taxon>Fungi</taxon>
        <taxon>Dikarya</taxon>
        <taxon>Ascomycota</taxon>
        <taxon>Saccharomycotina</taxon>
        <taxon>Dipodascomycetes</taxon>
        <taxon>Dipodascales</taxon>
        <taxon>Dipodascaceae</taxon>
        <taxon>Geotrichum</taxon>
    </lineage>
</organism>
<name>A0A0J9XF18_GEOCN</name>
<keyword evidence="4" id="KW-1133">Transmembrane helix</keyword>
<dbReference type="InterPro" id="IPR036291">
    <property type="entry name" value="NAD(P)-bd_dom_sf"/>
</dbReference>
<gene>
    <name evidence="5" type="ORF">BN980_GECA11s02133g</name>
    <name evidence="6" type="ORF">DV451_000135</name>
</gene>
<dbReference type="EMBL" id="QQZK01000002">
    <property type="protein sequence ID" value="KAF5104974.1"/>
    <property type="molecule type" value="Genomic_DNA"/>
</dbReference>
<reference evidence="5 7" key="1">
    <citation type="submission" date="2014-03" db="EMBL/GenBank/DDBJ databases">
        <authorList>
            <person name="Casaregola S."/>
        </authorList>
    </citation>
    <scope>NUCLEOTIDE SEQUENCE [LARGE SCALE GENOMIC DNA]</scope>
    <source>
        <strain evidence="5 7">CLIB 918</strain>
    </source>
</reference>
<evidence type="ECO:0000256" key="3">
    <source>
        <dbReference type="SAM" id="MobiDB-lite"/>
    </source>
</evidence>
<dbReference type="AlphaFoldDB" id="A0A0J9XF18"/>
<keyword evidence="4" id="KW-0812">Transmembrane</keyword>
<feature type="transmembrane region" description="Helical" evidence="4">
    <location>
        <begin position="278"/>
        <end position="300"/>
    </location>
</feature>
<dbReference type="Proteomes" id="UP000242525">
    <property type="component" value="Unassembled WGS sequence"/>
</dbReference>
<dbReference type="PRINTS" id="PR00081">
    <property type="entry name" value="GDHRDH"/>
</dbReference>
<evidence type="ECO:0000256" key="4">
    <source>
        <dbReference type="SAM" id="Phobius"/>
    </source>
</evidence>
<dbReference type="EMBL" id="CCBN010000011">
    <property type="protein sequence ID" value="CDO55498.1"/>
    <property type="molecule type" value="Genomic_DNA"/>
</dbReference>
<reference evidence="6" key="3">
    <citation type="submission" date="2020-01" db="EMBL/GenBank/DDBJ databases">
        <authorList>
            <person name="Perkins V."/>
            <person name="Lessard M.-H."/>
            <person name="Dugat-Bony E."/>
            <person name="Frenette M."/>
            <person name="Labrie S."/>
        </authorList>
    </citation>
    <scope>NUCLEOTIDE SEQUENCE</scope>
    <source>
        <strain evidence="6">LMA-70</strain>
    </source>
</reference>
<evidence type="ECO:0000256" key="1">
    <source>
        <dbReference type="ARBA" id="ARBA00006484"/>
    </source>
</evidence>
<dbReference type="PANTHER" id="PTHR24320">
    <property type="entry name" value="RETINOL DEHYDROGENASE"/>
    <property type="match status" value="1"/>
</dbReference>
<dbReference type="Pfam" id="PF00106">
    <property type="entry name" value="adh_short"/>
    <property type="match status" value="1"/>
</dbReference>
<proteinExistence type="inferred from homology"/>
<dbReference type="OrthoDB" id="191979at2759"/>
<evidence type="ECO:0000256" key="2">
    <source>
        <dbReference type="ARBA" id="ARBA00023002"/>
    </source>
</evidence>
<feature type="compositionally biased region" description="Basic residues" evidence="3">
    <location>
        <begin position="425"/>
        <end position="434"/>
    </location>
</feature>
<dbReference type="Proteomes" id="UP000750522">
    <property type="component" value="Unassembled WGS sequence"/>
</dbReference>
<comment type="similarity">
    <text evidence="1">Belongs to the short-chain dehydrogenases/reductases (SDR) family.</text>
</comment>
<keyword evidence="4" id="KW-0472">Membrane</keyword>